<keyword evidence="1" id="KW-0732">Signal</keyword>
<dbReference type="GeneID" id="48971662"/>
<feature type="signal peptide" evidence="1">
    <location>
        <begin position="1"/>
        <end position="37"/>
    </location>
</feature>
<accession>G9AA73</accession>
<dbReference type="HOGENOM" id="CLU_1132937_0_0_5"/>
<dbReference type="EMBL" id="HE616890">
    <property type="protein sequence ID" value="CCE94664.1"/>
    <property type="molecule type" value="Genomic_DNA"/>
</dbReference>
<dbReference type="Proteomes" id="UP000007735">
    <property type="component" value="Chromosome"/>
</dbReference>
<reference evidence="2 3" key="1">
    <citation type="journal article" date="2012" name="J. Bacteriol.">
        <title>Genome sequence of the soybean symbiont Sinorhizobium fredii HH103.</title>
        <authorList>
            <person name="Weidner S."/>
            <person name="Becker A."/>
            <person name="Bonilla I."/>
            <person name="Jaenicke S."/>
            <person name="Lloret J."/>
            <person name="Margaret I."/>
            <person name="Puhler A."/>
            <person name="Ruiz-Sainz J.E."/>
            <person name="Schneiker-Bekel S."/>
            <person name="Szczepanowski R."/>
            <person name="Vinardell J.M."/>
            <person name="Zehner S."/>
            <person name="Gottfert M."/>
        </authorList>
    </citation>
    <scope>NUCLEOTIDE SEQUENCE [LARGE SCALE GENOMIC DNA]</scope>
    <source>
        <strain evidence="2 3">HH103</strain>
    </source>
</reference>
<sequence length="263" mass="29211">MDKKANITAMAAVEPVVSRRKLLLGLAAASASAAAMAAPDTAKPAVLENPELIRLGDELHAVAAEYRAAKQARKTIVEEWGTRWPLAPEALLYRRPWDRYAQEVTIDGGPLVRTGEKDPFCVMTVKDIVYEIKDAERVLRGKTFDRQKKYRGLTRQELEQSLEDDYERVAVAREYEAECARVRSQSGIEQAKARLDEARDTFTAVVKRILAEPEYSMAGVVIKAQAISVASAADALMVFSTLENEDWGTRLARSVLHHAEARA</sequence>
<dbReference type="RefSeq" id="WP_014327190.1">
    <property type="nucleotide sequence ID" value="NC_016812.1"/>
</dbReference>
<evidence type="ECO:0000256" key="1">
    <source>
        <dbReference type="SAM" id="SignalP"/>
    </source>
</evidence>
<proteinExistence type="predicted"/>
<evidence type="ECO:0000313" key="2">
    <source>
        <dbReference type="EMBL" id="CCE94664.1"/>
    </source>
</evidence>
<dbReference type="KEGG" id="sfh:SFHH103_00160"/>
<gene>
    <name evidence="2" type="ordered locus">SFHH103_00160</name>
</gene>
<organism evidence="2 3">
    <name type="scientific">Sinorhizobium fredii (strain HH103)</name>
    <dbReference type="NCBI Taxonomy" id="1117943"/>
    <lineage>
        <taxon>Bacteria</taxon>
        <taxon>Pseudomonadati</taxon>
        <taxon>Pseudomonadota</taxon>
        <taxon>Alphaproteobacteria</taxon>
        <taxon>Hyphomicrobiales</taxon>
        <taxon>Rhizobiaceae</taxon>
        <taxon>Sinorhizobium/Ensifer group</taxon>
        <taxon>Sinorhizobium</taxon>
    </lineage>
</organism>
<feature type="chain" id="PRO_5003519866" evidence="1">
    <location>
        <begin position="38"/>
        <end position="263"/>
    </location>
</feature>
<name>G9AA73_SINF1</name>
<dbReference type="PROSITE" id="PS51318">
    <property type="entry name" value="TAT"/>
    <property type="match status" value="1"/>
</dbReference>
<dbReference type="AlphaFoldDB" id="G9AA73"/>
<dbReference type="InterPro" id="IPR006311">
    <property type="entry name" value="TAT_signal"/>
</dbReference>
<dbReference type="eggNOG" id="ENOG5033KWV">
    <property type="taxonomic scope" value="Bacteria"/>
</dbReference>
<protein>
    <submittedName>
        <fullName evidence="2">Uncharacterized protein</fullName>
    </submittedName>
</protein>
<evidence type="ECO:0000313" key="3">
    <source>
        <dbReference type="Proteomes" id="UP000007735"/>
    </source>
</evidence>
<dbReference type="PATRIC" id="fig|380.5.peg.172"/>